<dbReference type="CDD" id="cd01129">
    <property type="entry name" value="PulE-GspE-like"/>
    <property type="match status" value="1"/>
</dbReference>
<evidence type="ECO:0000256" key="2">
    <source>
        <dbReference type="ARBA" id="ARBA00022741"/>
    </source>
</evidence>
<proteinExistence type="inferred from homology"/>
<dbReference type="InterPro" id="IPR001482">
    <property type="entry name" value="T2SS/T4SS_dom"/>
</dbReference>
<dbReference type="InterPro" id="IPR003593">
    <property type="entry name" value="AAA+_ATPase"/>
</dbReference>
<dbReference type="Gene3D" id="3.30.450.90">
    <property type="match status" value="1"/>
</dbReference>
<dbReference type="Gene3D" id="3.40.50.300">
    <property type="entry name" value="P-loop containing nucleotide triphosphate hydrolases"/>
    <property type="match status" value="1"/>
</dbReference>
<accession>A0A120MKB3</accession>
<reference evidence="5 7" key="1">
    <citation type="journal article" date="2016" name="Genome Announc.">
        <title>Complete Genome Sequence of the Amino Acid-Fermenting Clostridium propionicum X2 (DSM 1682).</title>
        <authorList>
            <person name="Poehlein A."/>
            <person name="Schlien K."/>
            <person name="Chowdhury N.P."/>
            <person name="Gottschalk G."/>
            <person name="Buckel W."/>
            <person name="Daniel R."/>
        </authorList>
    </citation>
    <scope>NUCLEOTIDE SEQUENCE [LARGE SCALE GENOMIC DNA]</scope>
    <source>
        <strain evidence="5 7">X2</strain>
    </source>
</reference>
<evidence type="ECO:0000256" key="1">
    <source>
        <dbReference type="ARBA" id="ARBA00006611"/>
    </source>
</evidence>
<sequence>MKFKRLGDMLTSTGVISDEQLEIALKKQKKTKNRLGKELIEEGIISEEQLIETLKLQLGLDSIDLSVISIPSSLSELVPKKLANSYGLVPVKLEGDSLYVAMSDPLNFMALEDVKAVSKKRIIPMIATEESIQRNIASLYGNEGAARAIAEMKREIDDAPVVAILGDSFMSNIIDNDEQSAPTIRLVNSLIERGVMEHASDIHIEPSEKEVRVRMRIDGLLRHVMTVPKDLQASVISRLKIMGGMDITERRIPQDGRSNAKVKKADIDLRMSTLPTIYGEKFVIRLLDKNTQLLDKAKIGLTGEDLEKYMKLIDQKGGGVVLIAGPTGSGKSSTLYTMIRELNTVESNLITLEDPVEYNISGINQVQINEKTGMTFSGGLRAILRQDPDIIAVGEIRDGETAEIAMRAAITGHLVLSTIHTNSAIATLDRLLDIGVEPYLISSALNGVVSQRLVRRICPNCRKEYAPSSEELASIGLSQEINHKFYHGDGCPLCFNTGYRGRVAVFEILVMDRKVKNAMASGAKREELADIIQSDKKFVSLADNCRRLVLEGVTTVDEAKRITNSEDYAYES</sequence>
<dbReference type="PANTHER" id="PTHR30258">
    <property type="entry name" value="TYPE II SECRETION SYSTEM PROTEIN GSPE-RELATED"/>
    <property type="match status" value="1"/>
</dbReference>
<dbReference type="FunFam" id="3.30.450.90:FF:000001">
    <property type="entry name" value="Type II secretion system ATPase GspE"/>
    <property type="match status" value="1"/>
</dbReference>
<keyword evidence="7" id="KW-1185">Reference proteome</keyword>
<reference evidence="7" key="2">
    <citation type="submission" date="2016-01" db="EMBL/GenBank/DDBJ databases">
        <authorList>
            <person name="Poehlein A."/>
            <person name="Schlien K."/>
            <person name="Gottschalk G."/>
            <person name="Buckel W."/>
            <person name="Daniel R."/>
        </authorList>
    </citation>
    <scope>NUCLEOTIDE SEQUENCE [LARGE SCALE GENOMIC DNA]</scope>
    <source>
        <strain evidence="7">X2</strain>
    </source>
</reference>
<dbReference type="Pfam" id="PF00437">
    <property type="entry name" value="T2SSE"/>
    <property type="match status" value="1"/>
</dbReference>
<reference evidence="8" key="4">
    <citation type="submission" date="2016-11" db="EMBL/GenBank/DDBJ databases">
        <authorList>
            <person name="Jaros S."/>
            <person name="Januszkiewicz K."/>
            <person name="Wedrychowicz H."/>
        </authorList>
    </citation>
    <scope>NUCLEOTIDE SEQUENCE [LARGE SCALE GENOMIC DNA]</scope>
    <source>
        <strain evidence="8">DSM 1682</strain>
    </source>
</reference>
<evidence type="ECO:0000259" key="4">
    <source>
        <dbReference type="SMART" id="SM00382"/>
    </source>
</evidence>
<dbReference type="SMART" id="SM00382">
    <property type="entry name" value="AAA"/>
    <property type="match status" value="1"/>
</dbReference>
<dbReference type="SUPFAM" id="SSF160246">
    <property type="entry name" value="EspE N-terminal domain-like"/>
    <property type="match status" value="1"/>
</dbReference>
<dbReference type="GO" id="GO:0005524">
    <property type="term" value="F:ATP binding"/>
    <property type="evidence" value="ECO:0007669"/>
    <property type="project" value="UniProtKB-KW"/>
</dbReference>
<dbReference type="KEGG" id="cpro:CPRO_21710"/>
<dbReference type="EMBL" id="CP014223">
    <property type="protein sequence ID" value="AMJ41751.1"/>
    <property type="molecule type" value="Genomic_DNA"/>
</dbReference>
<dbReference type="InterPro" id="IPR027417">
    <property type="entry name" value="P-loop_NTPase"/>
</dbReference>
<dbReference type="Proteomes" id="UP000184204">
    <property type="component" value="Unassembled WGS sequence"/>
</dbReference>
<evidence type="ECO:0000313" key="7">
    <source>
        <dbReference type="Proteomes" id="UP000068026"/>
    </source>
</evidence>
<evidence type="ECO:0000256" key="3">
    <source>
        <dbReference type="ARBA" id="ARBA00022840"/>
    </source>
</evidence>
<dbReference type="InterPro" id="IPR007831">
    <property type="entry name" value="T2SS_GspE_N"/>
</dbReference>
<dbReference type="PANTHER" id="PTHR30258:SF1">
    <property type="entry name" value="PROTEIN TRANSPORT PROTEIN HOFB HOMOLOG"/>
    <property type="match status" value="1"/>
</dbReference>
<dbReference type="RefSeq" id="WP_066051491.1">
    <property type="nucleotide sequence ID" value="NZ_CP014223.1"/>
</dbReference>
<dbReference type="Gene3D" id="3.30.300.160">
    <property type="entry name" value="Type II secretion system, protein E, N-terminal domain"/>
    <property type="match status" value="1"/>
</dbReference>
<dbReference type="EMBL" id="FQUA01000008">
    <property type="protein sequence ID" value="SHE83808.1"/>
    <property type="molecule type" value="Genomic_DNA"/>
</dbReference>
<gene>
    <name evidence="5" type="primary">gspE</name>
    <name evidence="5" type="ORF">CPRO_21710</name>
    <name evidence="6" type="ORF">SAMN02745151_01947</name>
</gene>
<dbReference type="AlphaFoldDB" id="A0A120MKB3"/>
<organism evidence="6 8">
    <name type="scientific">Anaerotignum propionicum DSM 1682</name>
    <dbReference type="NCBI Taxonomy" id="991789"/>
    <lineage>
        <taxon>Bacteria</taxon>
        <taxon>Bacillati</taxon>
        <taxon>Bacillota</taxon>
        <taxon>Clostridia</taxon>
        <taxon>Lachnospirales</taxon>
        <taxon>Anaerotignaceae</taxon>
        <taxon>Anaerotignum</taxon>
    </lineage>
</organism>
<keyword evidence="3" id="KW-0067">ATP-binding</keyword>
<name>A0A120MKB3_ANAPI</name>
<evidence type="ECO:0000313" key="5">
    <source>
        <dbReference type="EMBL" id="AMJ41751.1"/>
    </source>
</evidence>
<dbReference type="InterPro" id="IPR037257">
    <property type="entry name" value="T2SS_E_N_sf"/>
</dbReference>
<dbReference type="Pfam" id="PF05157">
    <property type="entry name" value="MshEN"/>
    <property type="match status" value="1"/>
</dbReference>
<dbReference type="GO" id="GO:0016887">
    <property type="term" value="F:ATP hydrolysis activity"/>
    <property type="evidence" value="ECO:0007669"/>
    <property type="project" value="TreeGrafter"/>
</dbReference>
<comment type="similarity">
    <text evidence="1">Belongs to the GSP E family.</text>
</comment>
<dbReference type="Proteomes" id="UP000068026">
    <property type="component" value="Chromosome"/>
</dbReference>
<evidence type="ECO:0000313" key="6">
    <source>
        <dbReference type="EMBL" id="SHE83808.1"/>
    </source>
</evidence>
<protein>
    <submittedName>
        <fullName evidence="5">Type II secretion system protein E</fullName>
    </submittedName>
    <submittedName>
        <fullName evidence="6">Type IV pilus assembly protein PilB</fullName>
    </submittedName>
</protein>
<dbReference type="GO" id="GO:0005886">
    <property type="term" value="C:plasma membrane"/>
    <property type="evidence" value="ECO:0007669"/>
    <property type="project" value="TreeGrafter"/>
</dbReference>
<dbReference type="SUPFAM" id="SSF52540">
    <property type="entry name" value="P-loop containing nucleoside triphosphate hydrolases"/>
    <property type="match status" value="1"/>
</dbReference>
<keyword evidence="2" id="KW-0547">Nucleotide-binding</keyword>
<reference evidence="6" key="3">
    <citation type="submission" date="2016-11" db="EMBL/GenBank/DDBJ databases">
        <authorList>
            <person name="Varghese N."/>
            <person name="Submissions S."/>
        </authorList>
    </citation>
    <scope>NUCLEOTIDE SEQUENCE</scope>
    <source>
        <strain evidence="6">DSM 1682</strain>
    </source>
</reference>
<dbReference type="OrthoDB" id="9808272at2"/>
<feature type="domain" description="AAA+ ATPase" evidence="4">
    <location>
        <begin position="317"/>
        <end position="438"/>
    </location>
</feature>
<evidence type="ECO:0000313" key="8">
    <source>
        <dbReference type="Proteomes" id="UP000184204"/>
    </source>
</evidence>